<name>A0A9X9LQJ2_GULGU</name>
<dbReference type="Proteomes" id="UP000269945">
    <property type="component" value="Unassembled WGS sequence"/>
</dbReference>
<accession>A0A9X9LQJ2</accession>
<dbReference type="EMBL" id="CYRY02011645">
    <property type="protein sequence ID" value="VCW79263.1"/>
    <property type="molecule type" value="Genomic_DNA"/>
</dbReference>
<gene>
    <name evidence="2" type="ORF">BN2614_LOCUS2</name>
</gene>
<evidence type="ECO:0000313" key="3">
    <source>
        <dbReference type="Proteomes" id="UP000269945"/>
    </source>
</evidence>
<reference evidence="2 3" key="1">
    <citation type="submission" date="2018-10" db="EMBL/GenBank/DDBJ databases">
        <authorList>
            <person name="Ekblom R."/>
            <person name="Jareborg N."/>
        </authorList>
    </citation>
    <scope>NUCLEOTIDE SEQUENCE [LARGE SCALE GENOMIC DNA]</scope>
    <source>
        <tissue evidence="2">Muscle</tissue>
    </source>
</reference>
<feature type="compositionally biased region" description="Basic residues" evidence="1">
    <location>
        <begin position="56"/>
        <end position="70"/>
    </location>
</feature>
<protein>
    <submittedName>
        <fullName evidence="2">Uncharacterized protein</fullName>
    </submittedName>
</protein>
<evidence type="ECO:0000313" key="2">
    <source>
        <dbReference type="EMBL" id="VCW79263.1"/>
    </source>
</evidence>
<keyword evidence="3" id="KW-1185">Reference proteome</keyword>
<organism evidence="2 3">
    <name type="scientific">Gulo gulo</name>
    <name type="common">Wolverine</name>
    <name type="synonym">Gluton</name>
    <dbReference type="NCBI Taxonomy" id="48420"/>
    <lineage>
        <taxon>Eukaryota</taxon>
        <taxon>Metazoa</taxon>
        <taxon>Chordata</taxon>
        <taxon>Craniata</taxon>
        <taxon>Vertebrata</taxon>
        <taxon>Euteleostomi</taxon>
        <taxon>Mammalia</taxon>
        <taxon>Eutheria</taxon>
        <taxon>Laurasiatheria</taxon>
        <taxon>Carnivora</taxon>
        <taxon>Caniformia</taxon>
        <taxon>Musteloidea</taxon>
        <taxon>Mustelidae</taxon>
        <taxon>Guloninae</taxon>
        <taxon>Gulo</taxon>
    </lineage>
</organism>
<evidence type="ECO:0000256" key="1">
    <source>
        <dbReference type="SAM" id="MobiDB-lite"/>
    </source>
</evidence>
<dbReference type="AlphaFoldDB" id="A0A9X9LQJ2"/>
<feature type="region of interest" description="Disordered" evidence="1">
    <location>
        <begin position="39"/>
        <end position="70"/>
    </location>
</feature>
<sequence length="70" mass="7525">MATFFLAPVDGFSTPSTPTPPARTLHLIFVALNSPKTGSSFSHLSVSEGPDSLRSALRKKQLHAPHLLKN</sequence>
<proteinExistence type="predicted"/>
<comment type="caution">
    <text evidence="2">The sequence shown here is derived from an EMBL/GenBank/DDBJ whole genome shotgun (WGS) entry which is preliminary data.</text>
</comment>